<reference evidence="1 2" key="1">
    <citation type="submission" date="2013-01" db="EMBL/GenBank/DDBJ databases">
        <authorList>
            <person name="Harkins D.M."/>
            <person name="Durkin A.S."/>
            <person name="Brinkac L.M."/>
            <person name="Haft D.H."/>
            <person name="Selengut J.D."/>
            <person name="Sanka R."/>
            <person name="DePew J."/>
            <person name="Purushe J."/>
            <person name="Galloway R.L."/>
            <person name="Vinetz J.M."/>
            <person name="Sutton G.G."/>
            <person name="Nierman W.C."/>
            <person name="Fouts D.E."/>
        </authorList>
    </citation>
    <scope>NUCLEOTIDE SEQUENCE [LARGE SCALE GENOMIC DNA]</scope>
    <source>
        <strain evidence="1 2">79601</strain>
    </source>
</reference>
<dbReference type="PATRIC" id="fig|1218565.3.peg.2208"/>
<evidence type="ECO:0000313" key="1">
    <source>
        <dbReference type="EMBL" id="EMJ94934.1"/>
    </source>
</evidence>
<protein>
    <submittedName>
        <fullName evidence="1">Uncharacterized protein</fullName>
    </submittedName>
</protein>
<dbReference type="AlphaFoldDB" id="M6CTA5"/>
<proteinExistence type="predicted"/>
<dbReference type="EMBL" id="ANIK01000044">
    <property type="protein sequence ID" value="EMJ94934.1"/>
    <property type="molecule type" value="Genomic_DNA"/>
</dbReference>
<accession>M6CTA5</accession>
<gene>
    <name evidence="1" type="ORF">LEP1GSC194_2187</name>
</gene>
<organism evidence="1 2">
    <name type="scientific">Leptospira alstonii serovar Sichuan str. 79601</name>
    <dbReference type="NCBI Taxonomy" id="1218565"/>
    <lineage>
        <taxon>Bacteria</taxon>
        <taxon>Pseudomonadati</taxon>
        <taxon>Spirochaetota</taxon>
        <taxon>Spirochaetia</taxon>
        <taxon>Leptospirales</taxon>
        <taxon>Leptospiraceae</taxon>
        <taxon>Leptospira</taxon>
    </lineage>
</organism>
<name>M6CTA5_9LEPT</name>
<evidence type="ECO:0000313" key="2">
    <source>
        <dbReference type="Proteomes" id="UP000011988"/>
    </source>
</evidence>
<comment type="caution">
    <text evidence="1">The sequence shown here is derived from an EMBL/GenBank/DDBJ whole genome shotgun (WGS) entry which is preliminary data.</text>
</comment>
<dbReference type="Proteomes" id="UP000011988">
    <property type="component" value="Unassembled WGS sequence"/>
</dbReference>
<sequence length="43" mass="5057">MERQKNLVFQAIRQFVDQSRKRGPAVKAGFAQTFNRSNSRLFK</sequence>